<dbReference type="Proteomes" id="UP001551189">
    <property type="component" value="Unassembled WGS sequence"/>
</dbReference>
<sequence>MTRLTGKRLATALGAGAAAIALSLGSAAGIANADPPFTCQNGGGNTPKGNCNGNGLDVVNPGGNTPGGHNK</sequence>
<evidence type="ECO:0000256" key="2">
    <source>
        <dbReference type="SAM" id="SignalP"/>
    </source>
</evidence>
<organism evidence="3 4">
    <name type="scientific">Streptomyces neyagawaensis</name>
    <dbReference type="NCBI Taxonomy" id="42238"/>
    <lineage>
        <taxon>Bacteria</taxon>
        <taxon>Bacillati</taxon>
        <taxon>Actinomycetota</taxon>
        <taxon>Actinomycetes</taxon>
        <taxon>Kitasatosporales</taxon>
        <taxon>Streptomycetaceae</taxon>
        <taxon>Streptomyces</taxon>
    </lineage>
</organism>
<keyword evidence="4" id="KW-1185">Reference proteome</keyword>
<gene>
    <name evidence="3" type="ORF">ABZ931_30220</name>
</gene>
<feature type="signal peptide" evidence="2">
    <location>
        <begin position="1"/>
        <end position="33"/>
    </location>
</feature>
<feature type="region of interest" description="Disordered" evidence="1">
    <location>
        <begin position="41"/>
        <end position="71"/>
    </location>
</feature>
<proteinExistence type="predicted"/>
<evidence type="ECO:0008006" key="5">
    <source>
        <dbReference type="Google" id="ProtNLM"/>
    </source>
</evidence>
<dbReference type="EMBL" id="JBEYXT010000191">
    <property type="protein sequence ID" value="MEU6805244.1"/>
    <property type="molecule type" value="Genomic_DNA"/>
</dbReference>
<dbReference type="RefSeq" id="WP_359699605.1">
    <property type="nucleotide sequence ID" value="NZ_JBEYXT010000191.1"/>
</dbReference>
<name>A0ABV3B722_9ACTN</name>
<evidence type="ECO:0000313" key="4">
    <source>
        <dbReference type="Proteomes" id="UP001551189"/>
    </source>
</evidence>
<accession>A0ABV3B722</accession>
<reference evidence="3 4" key="1">
    <citation type="submission" date="2024-06" db="EMBL/GenBank/DDBJ databases">
        <title>The Natural Products Discovery Center: Release of the First 8490 Sequenced Strains for Exploring Actinobacteria Biosynthetic Diversity.</title>
        <authorList>
            <person name="Kalkreuter E."/>
            <person name="Kautsar S.A."/>
            <person name="Yang D."/>
            <person name="Bader C.D."/>
            <person name="Teijaro C.N."/>
            <person name="Fluegel L."/>
            <person name="Davis C.M."/>
            <person name="Simpson J.R."/>
            <person name="Lauterbach L."/>
            <person name="Steele A.D."/>
            <person name="Gui C."/>
            <person name="Meng S."/>
            <person name="Li G."/>
            <person name="Viehrig K."/>
            <person name="Ye F."/>
            <person name="Su P."/>
            <person name="Kiefer A.F."/>
            <person name="Nichols A."/>
            <person name="Cepeda A.J."/>
            <person name="Yan W."/>
            <person name="Fan B."/>
            <person name="Jiang Y."/>
            <person name="Adhikari A."/>
            <person name="Zheng C.-J."/>
            <person name="Schuster L."/>
            <person name="Cowan T.M."/>
            <person name="Smanski M.J."/>
            <person name="Chevrette M.G."/>
            <person name="De Carvalho L.P.S."/>
            <person name="Shen B."/>
        </authorList>
    </citation>
    <scope>NUCLEOTIDE SEQUENCE [LARGE SCALE GENOMIC DNA]</scope>
    <source>
        <strain evidence="3 4">NPDC046851</strain>
    </source>
</reference>
<evidence type="ECO:0000256" key="1">
    <source>
        <dbReference type="SAM" id="MobiDB-lite"/>
    </source>
</evidence>
<evidence type="ECO:0000313" key="3">
    <source>
        <dbReference type="EMBL" id="MEU6805244.1"/>
    </source>
</evidence>
<comment type="caution">
    <text evidence="3">The sequence shown here is derived from an EMBL/GenBank/DDBJ whole genome shotgun (WGS) entry which is preliminary data.</text>
</comment>
<keyword evidence="2" id="KW-0732">Signal</keyword>
<protein>
    <recommendedName>
        <fullName evidence="5">Chaplin domain-containing protein</fullName>
    </recommendedName>
</protein>
<feature type="chain" id="PRO_5047104751" description="Chaplin domain-containing protein" evidence="2">
    <location>
        <begin position="34"/>
        <end position="71"/>
    </location>
</feature>